<evidence type="ECO:0000256" key="3">
    <source>
        <dbReference type="SAM" id="SignalP"/>
    </source>
</evidence>
<protein>
    <recommendedName>
        <fullName evidence="4">C5a peptidase/Subtilisin-like protease SBT2-like Fn3-like domain-containing protein</fullName>
    </recommendedName>
</protein>
<accession>A0A553SSC6</accession>
<comment type="caution">
    <text evidence="5">The sequence shown here is derived from an EMBL/GenBank/DDBJ whole genome shotgun (WGS) entry which is preliminary data.</text>
</comment>
<evidence type="ECO:0000259" key="4">
    <source>
        <dbReference type="Pfam" id="PF06280"/>
    </source>
</evidence>
<evidence type="ECO:0000256" key="1">
    <source>
        <dbReference type="ARBA" id="ARBA00011073"/>
    </source>
</evidence>
<dbReference type="Proteomes" id="UP000319837">
    <property type="component" value="Unassembled WGS sequence"/>
</dbReference>
<dbReference type="EMBL" id="RIBP01000001">
    <property type="protein sequence ID" value="TRZ39894.1"/>
    <property type="molecule type" value="Genomic_DNA"/>
</dbReference>
<dbReference type="RefSeq" id="WP_185763317.1">
    <property type="nucleotide sequence ID" value="NZ_RIBP01000001.1"/>
</dbReference>
<evidence type="ECO:0000256" key="2">
    <source>
        <dbReference type="ARBA" id="ARBA00022729"/>
    </source>
</evidence>
<comment type="similarity">
    <text evidence="1">Belongs to the peptidase S8 family.</text>
</comment>
<dbReference type="InterPro" id="IPR010435">
    <property type="entry name" value="C5a/SBT2-like_Fn3"/>
</dbReference>
<organism evidence="5 6">
    <name type="scientific">Niallia circulans</name>
    <name type="common">Bacillus circulans</name>
    <dbReference type="NCBI Taxonomy" id="1397"/>
    <lineage>
        <taxon>Bacteria</taxon>
        <taxon>Bacillati</taxon>
        <taxon>Bacillota</taxon>
        <taxon>Bacilli</taxon>
        <taxon>Bacillales</taxon>
        <taxon>Bacillaceae</taxon>
        <taxon>Niallia</taxon>
    </lineage>
</organism>
<keyword evidence="2 3" id="KW-0732">Signal</keyword>
<dbReference type="GO" id="GO:0016020">
    <property type="term" value="C:membrane"/>
    <property type="evidence" value="ECO:0007669"/>
    <property type="project" value="InterPro"/>
</dbReference>
<dbReference type="AlphaFoldDB" id="A0A553SSC6"/>
<feature type="chain" id="PRO_5039297380" description="C5a peptidase/Subtilisin-like protease SBT2-like Fn3-like domain-containing protein" evidence="3">
    <location>
        <begin position="25"/>
        <end position="183"/>
    </location>
</feature>
<dbReference type="GO" id="GO:0004252">
    <property type="term" value="F:serine-type endopeptidase activity"/>
    <property type="evidence" value="ECO:0007669"/>
    <property type="project" value="InterPro"/>
</dbReference>
<evidence type="ECO:0000313" key="6">
    <source>
        <dbReference type="Proteomes" id="UP000319837"/>
    </source>
</evidence>
<reference evidence="6" key="1">
    <citation type="submission" date="2018-10" db="EMBL/GenBank/DDBJ databases">
        <title>FDA dAtabase for Regulatory Grade micrObial Sequences (FDA-ARGOS): Supporting development and validation of Infectious Disease Dx tests.</title>
        <authorList>
            <person name="Minogue T."/>
            <person name="Wolcott M."/>
            <person name="Wasieloski L."/>
            <person name="Aguilar W."/>
            <person name="Moore D."/>
            <person name="Tallon L."/>
            <person name="Sadzewicz L."/>
            <person name="Sengamalay N."/>
            <person name="Ott S."/>
            <person name="Godinez A."/>
            <person name="Nagaraj S."/>
            <person name="Vavikolanu K."/>
            <person name="Vyas G."/>
            <person name="Nadendla S."/>
            <person name="George J."/>
            <person name="Sichtig H."/>
        </authorList>
    </citation>
    <scope>NUCLEOTIDE SEQUENCE [LARGE SCALE GENOMIC DNA]</scope>
    <source>
        <strain evidence="6">FDAARGOS_343</strain>
    </source>
</reference>
<feature type="signal peptide" evidence="3">
    <location>
        <begin position="1"/>
        <end position="24"/>
    </location>
</feature>
<feature type="domain" description="C5a peptidase/Subtilisin-like protease SBT2-like Fn3-like" evidence="4">
    <location>
        <begin position="80"/>
        <end position="160"/>
    </location>
</feature>
<name>A0A553SSC6_NIACI</name>
<proteinExistence type="inferred from homology"/>
<gene>
    <name evidence="5" type="ORF">CEQ21_02815</name>
</gene>
<sequence>MNKLLNLSKATKLSMLILTGAAFTTVVTIDNVSESTAYFTANTSTAGDKLGTGKLQIELAEGESVGSQFVISDLVPGDYVERDVTVKNTGNVAFDYKVSVLKGTNTSPLWSDVANGLQIQINNGTMSSVNNFVQNNVVTIPAGGTSTMKVKIMLPATADNTFQNQTQDLKLTFTATSKEGAKR</sequence>
<dbReference type="Pfam" id="PF06280">
    <property type="entry name" value="fn3_5"/>
    <property type="match status" value="1"/>
</dbReference>
<evidence type="ECO:0000313" key="5">
    <source>
        <dbReference type="EMBL" id="TRZ39894.1"/>
    </source>
</evidence>